<accession>A0AAV2E572</accession>
<reference evidence="1 2" key="1">
    <citation type="submission" date="2024-04" db="EMBL/GenBank/DDBJ databases">
        <authorList>
            <person name="Fracassetti M."/>
        </authorList>
    </citation>
    <scope>NUCLEOTIDE SEQUENCE [LARGE SCALE GENOMIC DNA]</scope>
</reference>
<keyword evidence="2" id="KW-1185">Reference proteome</keyword>
<dbReference type="AlphaFoldDB" id="A0AAV2E572"/>
<sequence>MKKVEGIETTHPTPILEPKSLLELEFERFMARNERALHPPPLPKQKIVIELASERFNIPMECIDVSNIDIALGCFHIKTLTERKGCSKIWRPKGNLPI</sequence>
<name>A0AAV2E572_9ROSI</name>
<gene>
    <name evidence="1" type="ORF">LTRI10_LOCUS22245</name>
</gene>
<dbReference type="Proteomes" id="UP001497516">
    <property type="component" value="Chromosome 4"/>
</dbReference>
<organism evidence="1 2">
    <name type="scientific">Linum trigynum</name>
    <dbReference type="NCBI Taxonomy" id="586398"/>
    <lineage>
        <taxon>Eukaryota</taxon>
        <taxon>Viridiplantae</taxon>
        <taxon>Streptophyta</taxon>
        <taxon>Embryophyta</taxon>
        <taxon>Tracheophyta</taxon>
        <taxon>Spermatophyta</taxon>
        <taxon>Magnoliopsida</taxon>
        <taxon>eudicotyledons</taxon>
        <taxon>Gunneridae</taxon>
        <taxon>Pentapetalae</taxon>
        <taxon>rosids</taxon>
        <taxon>fabids</taxon>
        <taxon>Malpighiales</taxon>
        <taxon>Linaceae</taxon>
        <taxon>Linum</taxon>
    </lineage>
</organism>
<proteinExistence type="predicted"/>
<evidence type="ECO:0000313" key="2">
    <source>
        <dbReference type="Proteomes" id="UP001497516"/>
    </source>
</evidence>
<dbReference type="EMBL" id="OZ034817">
    <property type="protein sequence ID" value="CAL1380827.1"/>
    <property type="molecule type" value="Genomic_DNA"/>
</dbReference>
<evidence type="ECO:0000313" key="1">
    <source>
        <dbReference type="EMBL" id="CAL1380827.1"/>
    </source>
</evidence>
<protein>
    <submittedName>
        <fullName evidence="1">Uncharacterized protein</fullName>
    </submittedName>
</protein>